<dbReference type="OrthoDB" id="1470350at2759"/>
<keyword evidence="2 7" id="KW-0349">Heme</keyword>
<keyword evidence="11" id="KW-1185">Reference proteome</keyword>
<dbReference type="GO" id="GO:0016705">
    <property type="term" value="F:oxidoreductase activity, acting on paired donors, with incorporation or reduction of molecular oxygen"/>
    <property type="evidence" value="ECO:0007669"/>
    <property type="project" value="InterPro"/>
</dbReference>
<dbReference type="InterPro" id="IPR017972">
    <property type="entry name" value="Cyt_P450_CS"/>
</dbReference>
<keyword evidence="9" id="KW-0812">Transmembrane</keyword>
<feature type="transmembrane region" description="Helical" evidence="9">
    <location>
        <begin position="12"/>
        <end position="28"/>
    </location>
</feature>
<evidence type="ECO:0000256" key="3">
    <source>
        <dbReference type="ARBA" id="ARBA00022723"/>
    </source>
</evidence>
<evidence type="ECO:0000313" key="10">
    <source>
        <dbReference type="EMBL" id="KAG2228009.1"/>
    </source>
</evidence>
<dbReference type="InterPro" id="IPR036396">
    <property type="entry name" value="Cyt_P450_sf"/>
</dbReference>
<comment type="similarity">
    <text evidence="1 8">Belongs to the cytochrome P450 family.</text>
</comment>
<dbReference type="GO" id="GO:0004497">
    <property type="term" value="F:monooxygenase activity"/>
    <property type="evidence" value="ECO:0007669"/>
    <property type="project" value="UniProtKB-KW"/>
</dbReference>
<dbReference type="GO" id="GO:0020037">
    <property type="term" value="F:heme binding"/>
    <property type="evidence" value="ECO:0007669"/>
    <property type="project" value="InterPro"/>
</dbReference>
<evidence type="ECO:0000256" key="5">
    <source>
        <dbReference type="ARBA" id="ARBA00023004"/>
    </source>
</evidence>
<dbReference type="PRINTS" id="PR00463">
    <property type="entry name" value="EP450I"/>
</dbReference>
<proteinExistence type="inferred from homology"/>
<dbReference type="PANTHER" id="PTHR24291">
    <property type="entry name" value="CYTOCHROME P450 FAMILY 4"/>
    <property type="match status" value="1"/>
</dbReference>
<keyword evidence="4 8" id="KW-0560">Oxidoreductase</keyword>
<keyword evidence="5 7" id="KW-0408">Iron</keyword>
<comment type="cofactor">
    <cofactor evidence="7">
        <name>heme</name>
        <dbReference type="ChEBI" id="CHEBI:30413"/>
    </cofactor>
</comment>
<keyword evidence="6 8" id="KW-0503">Monooxygenase</keyword>
<dbReference type="GO" id="GO:0005506">
    <property type="term" value="F:iron ion binding"/>
    <property type="evidence" value="ECO:0007669"/>
    <property type="project" value="InterPro"/>
</dbReference>
<dbReference type="PANTHER" id="PTHR24291:SF50">
    <property type="entry name" value="BIFUNCTIONAL ALBAFLAVENONE MONOOXYGENASE_TERPENE SYNTHASE"/>
    <property type="match status" value="1"/>
</dbReference>
<evidence type="ECO:0000256" key="2">
    <source>
        <dbReference type="ARBA" id="ARBA00022617"/>
    </source>
</evidence>
<evidence type="ECO:0000256" key="7">
    <source>
        <dbReference type="PIRSR" id="PIRSR602401-1"/>
    </source>
</evidence>
<dbReference type="PROSITE" id="PS00086">
    <property type="entry name" value="CYTOCHROME_P450"/>
    <property type="match status" value="1"/>
</dbReference>
<evidence type="ECO:0008006" key="12">
    <source>
        <dbReference type="Google" id="ProtNLM"/>
    </source>
</evidence>
<dbReference type="SUPFAM" id="SSF48264">
    <property type="entry name" value="Cytochrome P450"/>
    <property type="match status" value="1"/>
</dbReference>
<evidence type="ECO:0000256" key="6">
    <source>
        <dbReference type="ARBA" id="ARBA00023033"/>
    </source>
</evidence>
<dbReference type="PRINTS" id="PR00385">
    <property type="entry name" value="P450"/>
</dbReference>
<dbReference type="InterPro" id="IPR001128">
    <property type="entry name" value="Cyt_P450"/>
</dbReference>
<gene>
    <name evidence="10" type="ORF">INT45_012033</name>
</gene>
<evidence type="ECO:0000256" key="9">
    <source>
        <dbReference type="SAM" id="Phobius"/>
    </source>
</evidence>
<keyword evidence="3 7" id="KW-0479">Metal-binding</keyword>
<dbReference type="AlphaFoldDB" id="A0A8H7VUX3"/>
<evidence type="ECO:0000313" key="11">
    <source>
        <dbReference type="Proteomes" id="UP000646827"/>
    </source>
</evidence>
<keyword evidence="9" id="KW-1133">Transmembrane helix</keyword>
<evidence type="ECO:0000256" key="4">
    <source>
        <dbReference type="ARBA" id="ARBA00023002"/>
    </source>
</evidence>
<organism evidence="10 11">
    <name type="scientific">Circinella minor</name>
    <dbReference type="NCBI Taxonomy" id="1195481"/>
    <lineage>
        <taxon>Eukaryota</taxon>
        <taxon>Fungi</taxon>
        <taxon>Fungi incertae sedis</taxon>
        <taxon>Mucoromycota</taxon>
        <taxon>Mucoromycotina</taxon>
        <taxon>Mucoromycetes</taxon>
        <taxon>Mucorales</taxon>
        <taxon>Lichtheimiaceae</taxon>
        <taxon>Circinella</taxon>
    </lineage>
</organism>
<dbReference type="InterPro" id="IPR050196">
    <property type="entry name" value="Cytochrome_P450_Monoox"/>
</dbReference>
<dbReference type="InterPro" id="IPR002401">
    <property type="entry name" value="Cyt_P450_E_grp-I"/>
</dbReference>
<sequence>MSNRQDLIRELYVYRYYIIFATAATYYIRRLYRQIYTIPKNLNHIPAISYGDLLKSLGNNEPLLQRTKRLVFPILSKANGIYLIRRSNNKFPFDWTVYVANPVLARHILYKPGNNKKKSSIMNPAFHHAQPINIFTSLMPQAFALIDESENKTISATQLSKRLTLDAIGKFAFDFNFKALEDKNSVWVKTYEMAFKGFMDIIPIAYPRLDWIYRKISKERRERYNAAFELMGLLDEIADGRLKWLLKNKSTISNRPKSEKDLLTLMLEGELAGEGIWTKLELRHNMALLFLAGHDTTSHSLAHCLYELAVNPDIQEKARQESINVLGSELVDVFPTLQDSKNFPYLDMIIKEVLRMHAPFNEVSVRVSHEDVELGGIVIPKNTIVNIDIEALHYNPDTWKNPEQFDPERFAEGGEHYSHEGVTWVPFSGGSRQCIGINFSMMEQRIALSMLLRKYTWKLPEGSKHENGIVADLPLNFAPESLEIQFIERY</sequence>
<dbReference type="Proteomes" id="UP000646827">
    <property type="component" value="Unassembled WGS sequence"/>
</dbReference>
<evidence type="ECO:0000256" key="1">
    <source>
        <dbReference type="ARBA" id="ARBA00010617"/>
    </source>
</evidence>
<accession>A0A8H7VUX3</accession>
<comment type="caution">
    <text evidence="10">The sequence shown here is derived from an EMBL/GenBank/DDBJ whole genome shotgun (WGS) entry which is preliminary data.</text>
</comment>
<protein>
    <recommendedName>
        <fullName evidence="12">Cytochrome P450</fullName>
    </recommendedName>
</protein>
<reference evidence="10 11" key="1">
    <citation type="submission" date="2020-12" db="EMBL/GenBank/DDBJ databases">
        <title>Metabolic potential, ecology and presence of endohyphal bacteria is reflected in genomic diversity of Mucoromycotina.</title>
        <authorList>
            <person name="Muszewska A."/>
            <person name="Okrasinska A."/>
            <person name="Steczkiewicz K."/>
            <person name="Drgas O."/>
            <person name="Orlowska M."/>
            <person name="Perlinska-Lenart U."/>
            <person name="Aleksandrzak-Piekarczyk T."/>
            <person name="Szatraj K."/>
            <person name="Zielenkiewicz U."/>
            <person name="Pilsyk S."/>
            <person name="Malc E."/>
            <person name="Mieczkowski P."/>
            <person name="Kruszewska J.S."/>
            <person name="Biernat P."/>
            <person name="Pawlowska J."/>
        </authorList>
    </citation>
    <scope>NUCLEOTIDE SEQUENCE [LARGE SCALE GENOMIC DNA]</scope>
    <source>
        <strain evidence="10 11">CBS 142.35</strain>
    </source>
</reference>
<dbReference type="Pfam" id="PF00067">
    <property type="entry name" value="p450"/>
    <property type="match status" value="1"/>
</dbReference>
<keyword evidence="9" id="KW-0472">Membrane</keyword>
<dbReference type="EMBL" id="JAEPRB010000003">
    <property type="protein sequence ID" value="KAG2228009.1"/>
    <property type="molecule type" value="Genomic_DNA"/>
</dbReference>
<feature type="binding site" description="axial binding residue" evidence="7">
    <location>
        <position position="434"/>
    </location>
    <ligand>
        <name>heme</name>
        <dbReference type="ChEBI" id="CHEBI:30413"/>
    </ligand>
    <ligandPart>
        <name>Fe</name>
        <dbReference type="ChEBI" id="CHEBI:18248"/>
    </ligandPart>
</feature>
<name>A0A8H7VUX3_9FUNG</name>
<dbReference type="Gene3D" id="1.10.630.10">
    <property type="entry name" value="Cytochrome P450"/>
    <property type="match status" value="1"/>
</dbReference>
<evidence type="ECO:0000256" key="8">
    <source>
        <dbReference type="RuleBase" id="RU000461"/>
    </source>
</evidence>